<evidence type="ECO:0000256" key="4">
    <source>
        <dbReference type="ARBA" id="ARBA00022827"/>
    </source>
</evidence>
<evidence type="ECO:0000256" key="5">
    <source>
        <dbReference type="SAM" id="MobiDB-lite"/>
    </source>
</evidence>
<evidence type="ECO:0000256" key="1">
    <source>
        <dbReference type="ARBA" id="ARBA00001974"/>
    </source>
</evidence>
<evidence type="ECO:0000313" key="8">
    <source>
        <dbReference type="EMBL" id="KKY22426.1"/>
    </source>
</evidence>
<dbReference type="GO" id="GO:0016614">
    <property type="term" value="F:oxidoreductase activity, acting on CH-OH group of donors"/>
    <property type="evidence" value="ECO:0007669"/>
    <property type="project" value="InterPro"/>
</dbReference>
<proteinExistence type="inferred from homology"/>
<dbReference type="EMBL" id="LAQI01000077">
    <property type="protein sequence ID" value="KKY22426.1"/>
    <property type="molecule type" value="Genomic_DNA"/>
</dbReference>
<comment type="cofactor">
    <cofactor evidence="1">
        <name>FAD</name>
        <dbReference type="ChEBI" id="CHEBI:57692"/>
    </cofactor>
</comment>
<dbReference type="GO" id="GO:0050660">
    <property type="term" value="F:flavin adenine dinucleotide binding"/>
    <property type="evidence" value="ECO:0007669"/>
    <property type="project" value="InterPro"/>
</dbReference>
<comment type="similarity">
    <text evidence="2">Belongs to the GMC oxidoreductase family.</text>
</comment>
<protein>
    <submittedName>
        <fullName evidence="8">Putative gmc oxidoreductase</fullName>
    </submittedName>
</protein>
<sequence length="399" mass="43476">MAAEAYDYVVCGGGTSGCVIAGRLAEDLNVSVCVIEAGPDNADLDNVHMVGGWSQNFDGPTDWNITSEPAPGINGRQVKNSRGRFLGGCSGLNGTLCIRGNKQDYDDWGLDGWTGEDMWKCMARSELSRHGIQTQVDLQGVGKNLMDHAITFVFYETNEPKLTNDHLAYYDGALASSYQLYKDTKTGFLSAFPFGAFGYGRLDDRLKDLPEWQQASPPADPHVTKPHGPAENRDAMGLLPSAQPNVEWFSTECYGGPKQYADFPSNGQGAFAMISMLLSPRSRGSVTLASADPTTNPVVDHNYLADPLDVLVMAEACRWGNEIVTKGAGTKDYIKGSWPPSEKHHEYTTREEWADFARKNATTSQMPAYGIGEKAAELIREDAKRAPDARRNDSAVASI</sequence>
<dbReference type="InterPro" id="IPR000172">
    <property type="entry name" value="GMC_OxRdtase_N"/>
</dbReference>
<feature type="domain" description="Glucose-methanol-choline oxidoreductase C-terminal" evidence="7">
    <location>
        <begin position="280"/>
        <end position="365"/>
    </location>
</feature>
<comment type="caution">
    <text evidence="8">The sequence shown here is derived from an EMBL/GenBank/DDBJ whole genome shotgun (WGS) entry which is preliminary data.</text>
</comment>
<dbReference type="PANTHER" id="PTHR11552:SF147">
    <property type="entry name" value="CHOLINE DEHYDROGENASE, MITOCHONDRIAL"/>
    <property type="match status" value="1"/>
</dbReference>
<evidence type="ECO:0000256" key="3">
    <source>
        <dbReference type="ARBA" id="ARBA00022630"/>
    </source>
</evidence>
<keyword evidence="3" id="KW-0285">Flavoprotein</keyword>
<evidence type="ECO:0000313" key="9">
    <source>
        <dbReference type="Proteomes" id="UP000034182"/>
    </source>
</evidence>
<evidence type="ECO:0000259" key="7">
    <source>
        <dbReference type="Pfam" id="PF05199"/>
    </source>
</evidence>
<keyword evidence="4" id="KW-0274">FAD</keyword>
<organism evidence="8 9">
    <name type="scientific">Diplodia seriata</name>
    <dbReference type="NCBI Taxonomy" id="420778"/>
    <lineage>
        <taxon>Eukaryota</taxon>
        <taxon>Fungi</taxon>
        <taxon>Dikarya</taxon>
        <taxon>Ascomycota</taxon>
        <taxon>Pezizomycotina</taxon>
        <taxon>Dothideomycetes</taxon>
        <taxon>Dothideomycetes incertae sedis</taxon>
        <taxon>Botryosphaeriales</taxon>
        <taxon>Botryosphaeriaceae</taxon>
        <taxon>Diplodia</taxon>
    </lineage>
</organism>
<reference evidence="8 9" key="2">
    <citation type="submission" date="2015-05" db="EMBL/GenBank/DDBJ databases">
        <title>Distinctive expansion of gene families associated with plant cell wall degradation and secondary metabolism in the genomes of grapevine trunk pathogens.</title>
        <authorList>
            <person name="Lawrence D.P."/>
            <person name="Travadon R."/>
            <person name="Rolshausen P.E."/>
            <person name="Baumgartner K."/>
        </authorList>
    </citation>
    <scope>NUCLEOTIDE SEQUENCE [LARGE SCALE GENOMIC DNA]</scope>
    <source>
        <strain evidence="8">DS831</strain>
    </source>
</reference>
<dbReference type="Gene3D" id="3.30.560.10">
    <property type="entry name" value="Glucose Oxidase, domain 3"/>
    <property type="match status" value="2"/>
</dbReference>
<reference evidence="8 9" key="1">
    <citation type="submission" date="2015-03" db="EMBL/GenBank/DDBJ databases">
        <authorList>
            <person name="Morales-Cruz A."/>
            <person name="Amrine K.C."/>
            <person name="Cantu D."/>
        </authorList>
    </citation>
    <scope>NUCLEOTIDE SEQUENCE [LARGE SCALE GENOMIC DNA]</scope>
    <source>
        <strain evidence="8">DS831</strain>
    </source>
</reference>
<dbReference type="InterPro" id="IPR036188">
    <property type="entry name" value="FAD/NAD-bd_sf"/>
</dbReference>
<feature type="domain" description="Glucose-methanol-choline oxidoreductase N-terminal" evidence="6">
    <location>
        <begin position="6"/>
        <end position="132"/>
    </location>
</feature>
<evidence type="ECO:0000256" key="2">
    <source>
        <dbReference type="ARBA" id="ARBA00010790"/>
    </source>
</evidence>
<name>A0A0G2EJQ7_9PEZI</name>
<dbReference type="AlphaFoldDB" id="A0A0G2EJQ7"/>
<gene>
    <name evidence="8" type="ORF">UCDDS831_g03591</name>
</gene>
<dbReference type="Pfam" id="PF00732">
    <property type="entry name" value="GMC_oxred_N"/>
    <property type="match status" value="1"/>
</dbReference>
<feature type="region of interest" description="Disordered" evidence="5">
    <location>
        <begin position="212"/>
        <end position="231"/>
    </location>
</feature>
<dbReference type="PANTHER" id="PTHR11552">
    <property type="entry name" value="GLUCOSE-METHANOL-CHOLINE GMC OXIDOREDUCTASE"/>
    <property type="match status" value="1"/>
</dbReference>
<evidence type="ECO:0000259" key="6">
    <source>
        <dbReference type="Pfam" id="PF00732"/>
    </source>
</evidence>
<dbReference type="SUPFAM" id="SSF54373">
    <property type="entry name" value="FAD-linked reductases, C-terminal domain"/>
    <property type="match status" value="1"/>
</dbReference>
<dbReference type="Pfam" id="PF05199">
    <property type="entry name" value="GMC_oxred_C"/>
    <property type="match status" value="1"/>
</dbReference>
<accession>A0A0G2EJQ7</accession>
<dbReference type="InterPro" id="IPR012132">
    <property type="entry name" value="GMC_OxRdtase"/>
</dbReference>
<dbReference type="Proteomes" id="UP000034182">
    <property type="component" value="Unassembled WGS sequence"/>
</dbReference>
<dbReference type="Gene3D" id="3.50.50.60">
    <property type="entry name" value="FAD/NAD(P)-binding domain"/>
    <property type="match status" value="2"/>
</dbReference>
<dbReference type="SUPFAM" id="SSF51905">
    <property type="entry name" value="FAD/NAD(P)-binding domain"/>
    <property type="match status" value="1"/>
</dbReference>
<dbReference type="InterPro" id="IPR007867">
    <property type="entry name" value="GMC_OxRtase_C"/>
</dbReference>